<dbReference type="EMBL" id="LOCO01000014">
    <property type="protein sequence ID" value="KXO08777.1"/>
    <property type="molecule type" value="Genomic_DNA"/>
</dbReference>
<organism evidence="1 2">
    <name type="scientific">Marinobacter excellens LAMA 842</name>
    <dbReference type="NCBI Taxonomy" id="1306954"/>
    <lineage>
        <taxon>Bacteria</taxon>
        <taxon>Pseudomonadati</taxon>
        <taxon>Pseudomonadota</taxon>
        <taxon>Gammaproteobacteria</taxon>
        <taxon>Pseudomonadales</taxon>
        <taxon>Marinobacteraceae</taxon>
        <taxon>Marinobacter</taxon>
    </lineage>
</organism>
<evidence type="ECO:0000313" key="2">
    <source>
        <dbReference type="Proteomes" id="UP000070282"/>
    </source>
</evidence>
<dbReference type="RefSeq" id="WP_058092746.1">
    <property type="nucleotide sequence ID" value="NZ_LOCO01000014.1"/>
</dbReference>
<protein>
    <submittedName>
        <fullName evidence="1">Uncharacterized protein</fullName>
    </submittedName>
</protein>
<dbReference type="PATRIC" id="fig|1306954.6.peg.917"/>
<gene>
    <name evidence="1" type="ORF">J122_2629</name>
</gene>
<comment type="caution">
    <text evidence="1">The sequence shown here is derived from an EMBL/GenBank/DDBJ whole genome shotgun (WGS) entry which is preliminary data.</text>
</comment>
<name>A0A137S8K4_9GAMM</name>
<dbReference type="AlphaFoldDB" id="A0A137S8K4"/>
<accession>A0A137S8K4</accession>
<evidence type="ECO:0000313" key="1">
    <source>
        <dbReference type="EMBL" id="KXO08777.1"/>
    </source>
</evidence>
<dbReference type="Proteomes" id="UP000070282">
    <property type="component" value="Unassembled WGS sequence"/>
</dbReference>
<sequence length="133" mass="14919">MMMALNVPTGQPPRWQTTELVSTLLSPGARQVVRYWLSSEHFLDEENHPRVVLATPHEPHSFVDLVQIANPNLVPSVVLAELLRKGIVETLESGHVLLKRSAYAPWGATGSLSLGNYDDFVDIDKLRRRHNDS</sequence>
<reference evidence="2" key="1">
    <citation type="submission" date="2015-12" db="EMBL/GenBank/DDBJ databases">
        <authorList>
            <person name="Lima A."/>
            <person name="Farahani Zayas N."/>
            <person name="Castro Da Silva M.A."/>
            <person name="Cabral A."/>
            <person name="Pessatti M.L."/>
        </authorList>
    </citation>
    <scope>NUCLEOTIDE SEQUENCE [LARGE SCALE GENOMIC DNA]</scope>
    <source>
        <strain evidence="2">LAMA 842</strain>
    </source>
</reference>
<keyword evidence="2" id="KW-1185">Reference proteome</keyword>
<proteinExistence type="predicted"/>